<reference evidence="1" key="1">
    <citation type="submission" date="2022-10" db="EMBL/GenBank/DDBJ databases">
        <authorList>
            <person name="Hyden B.L."/>
            <person name="Feng K."/>
            <person name="Yates T."/>
            <person name="Jawdy S."/>
            <person name="Smart L.B."/>
            <person name="Muchero W."/>
        </authorList>
    </citation>
    <scope>NUCLEOTIDE SEQUENCE</scope>
    <source>
        <tissue evidence="1">Shoot tip</tissue>
    </source>
</reference>
<proteinExistence type="predicted"/>
<reference evidence="1" key="2">
    <citation type="journal article" date="2023" name="Int. J. Mol. Sci.">
        <title>De Novo Assembly and Annotation of 11 Diverse Shrub Willow (Salix) Genomes Reveals Novel Gene Organization in Sex-Linked Regions.</title>
        <authorList>
            <person name="Hyden B."/>
            <person name="Feng K."/>
            <person name="Yates T.B."/>
            <person name="Jawdy S."/>
            <person name="Cereghino C."/>
            <person name="Smart L.B."/>
            <person name="Muchero W."/>
        </authorList>
    </citation>
    <scope>NUCLEOTIDE SEQUENCE</scope>
    <source>
        <tissue evidence="1">Shoot tip</tissue>
    </source>
</reference>
<evidence type="ECO:0000313" key="1">
    <source>
        <dbReference type="EMBL" id="KAJ6383106.1"/>
    </source>
</evidence>
<name>A0ABQ9BG37_9ROSI</name>
<comment type="caution">
    <text evidence="1">The sequence shown here is derived from an EMBL/GenBank/DDBJ whole genome shotgun (WGS) entry which is preliminary data.</text>
</comment>
<organism evidence="1 2">
    <name type="scientific">Salix suchowensis</name>
    <dbReference type="NCBI Taxonomy" id="1278906"/>
    <lineage>
        <taxon>Eukaryota</taxon>
        <taxon>Viridiplantae</taxon>
        <taxon>Streptophyta</taxon>
        <taxon>Embryophyta</taxon>
        <taxon>Tracheophyta</taxon>
        <taxon>Spermatophyta</taxon>
        <taxon>Magnoliopsida</taxon>
        <taxon>eudicotyledons</taxon>
        <taxon>Gunneridae</taxon>
        <taxon>Pentapetalae</taxon>
        <taxon>rosids</taxon>
        <taxon>fabids</taxon>
        <taxon>Malpighiales</taxon>
        <taxon>Salicaceae</taxon>
        <taxon>Saliceae</taxon>
        <taxon>Salix</taxon>
    </lineage>
</organism>
<accession>A0ABQ9BG37</accession>
<dbReference type="Proteomes" id="UP001141253">
    <property type="component" value="Chromosome 6"/>
</dbReference>
<gene>
    <name evidence="1" type="ORF">OIU77_031517</name>
</gene>
<dbReference type="EMBL" id="JAPFFI010000009">
    <property type="protein sequence ID" value="KAJ6383106.1"/>
    <property type="molecule type" value="Genomic_DNA"/>
</dbReference>
<keyword evidence="2" id="KW-1185">Reference proteome</keyword>
<evidence type="ECO:0000313" key="2">
    <source>
        <dbReference type="Proteomes" id="UP001141253"/>
    </source>
</evidence>
<sequence>MLCSISISLQNGSERSMQARRQIVYLRGHRTPHVLASKAQGQYEGEVEPPEKIALEVENQSEVKVEPKLQRSVTFPLSSAAKRTSDHRAPPVPPEEIALEVQKPF</sequence>
<protein>
    <submittedName>
        <fullName evidence="1">Uncharacterized protein</fullName>
    </submittedName>
</protein>